<dbReference type="PANTHER" id="PTHR33116">
    <property type="entry name" value="REVERSE TRANSCRIPTASE ZINC-BINDING DOMAIN-CONTAINING PROTEIN-RELATED-RELATED"/>
    <property type="match status" value="1"/>
</dbReference>
<dbReference type="Proteomes" id="UP000233837">
    <property type="component" value="Unassembled WGS sequence"/>
</dbReference>
<keyword evidence="2" id="KW-1185">Reference proteome</keyword>
<dbReference type="AlphaFoldDB" id="A0A2I0WHB7"/>
<name>A0A2I0WHB7_9ASPA</name>
<reference evidence="1 2" key="2">
    <citation type="journal article" date="2017" name="Nature">
        <title>The Apostasia genome and the evolution of orchids.</title>
        <authorList>
            <person name="Zhang G.Q."/>
            <person name="Liu K.W."/>
            <person name="Li Z."/>
            <person name="Lohaus R."/>
            <person name="Hsiao Y.Y."/>
            <person name="Niu S.C."/>
            <person name="Wang J.Y."/>
            <person name="Lin Y.C."/>
            <person name="Xu Q."/>
            <person name="Chen L.J."/>
            <person name="Yoshida K."/>
            <person name="Fujiwara S."/>
            <person name="Wang Z.W."/>
            <person name="Zhang Y.Q."/>
            <person name="Mitsuda N."/>
            <person name="Wang M."/>
            <person name="Liu G.H."/>
            <person name="Pecoraro L."/>
            <person name="Huang H.X."/>
            <person name="Xiao X.J."/>
            <person name="Lin M."/>
            <person name="Wu X.Y."/>
            <person name="Wu W.L."/>
            <person name="Chen Y.Y."/>
            <person name="Chang S.B."/>
            <person name="Sakamoto S."/>
            <person name="Ohme-Takagi M."/>
            <person name="Yagi M."/>
            <person name="Zeng S.J."/>
            <person name="Shen C.Y."/>
            <person name="Yeh C.M."/>
            <person name="Luo Y.B."/>
            <person name="Tsai W.C."/>
            <person name="Van de Peer Y."/>
            <person name="Liu Z.J."/>
        </authorList>
    </citation>
    <scope>NUCLEOTIDE SEQUENCE [LARGE SCALE GENOMIC DNA]</scope>
    <source>
        <tissue evidence="1">The whole plant</tissue>
    </source>
</reference>
<dbReference type="PANTHER" id="PTHR33116:SF78">
    <property type="entry name" value="OS12G0587133 PROTEIN"/>
    <property type="match status" value="1"/>
</dbReference>
<proteinExistence type="predicted"/>
<dbReference type="EMBL" id="KZ502651">
    <property type="protein sequence ID" value="PKU75038.1"/>
    <property type="molecule type" value="Genomic_DNA"/>
</dbReference>
<organism evidence="1 2">
    <name type="scientific">Dendrobium catenatum</name>
    <dbReference type="NCBI Taxonomy" id="906689"/>
    <lineage>
        <taxon>Eukaryota</taxon>
        <taxon>Viridiplantae</taxon>
        <taxon>Streptophyta</taxon>
        <taxon>Embryophyta</taxon>
        <taxon>Tracheophyta</taxon>
        <taxon>Spermatophyta</taxon>
        <taxon>Magnoliopsida</taxon>
        <taxon>Liliopsida</taxon>
        <taxon>Asparagales</taxon>
        <taxon>Orchidaceae</taxon>
        <taxon>Epidendroideae</taxon>
        <taxon>Malaxideae</taxon>
        <taxon>Dendrobiinae</taxon>
        <taxon>Dendrobium</taxon>
    </lineage>
</organism>
<accession>A0A2I0WHB7</accession>
<evidence type="ECO:0000313" key="1">
    <source>
        <dbReference type="EMBL" id="PKU75038.1"/>
    </source>
</evidence>
<protein>
    <submittedName>
        <fullName evidence="1">Ribonuclease H protein</fullName>
    </submittedName>
</protein>
<reference evidence="1 2" key="1">
    <citation type="journal article" date="2016" name="Sci. Rep.">
        <title>The Dendrobium catenatum Lindl. genome sequence provides insights into polysaccharide synthase, floral development and adaptive evolution.</title>
        <authorList>
            <person name="Zhang G.Q."/>
            <person name="Xu Q."/>
            <person name="Bian C."/>
            <person name="Tsai W.C."/>
            <person name="Yeh C.M."/>
            <person name="Liu K.W."/>
            <person name="Yoshida K."/>
            <person name="Zhang L.S."/>
            <person name="Chang S.B."/>
            <person name="Chen F."/>
            <person name="Shi Y."/>
            <person name="Su Y.Y."/>
            <person name="Zhang Y.Q."/>
            <person name="Chen L.J."/>
            <person name="Yin Y."/>
            <person name="Lin M."/>
            <person name="Huang H."/>
            <person name="Deng H."/>
            <person name="Wang Z.W."/>
            <person name="Zhu S.L."/>
            <person name="Zhao X."/>
            <person name="Deng C."/>
            <person name="Niu S.C."/>
            <person name="Huang J."/>
            <person name="Wang M."/>
            <person name="Liu G.H."/>
            <person name="Yang H.J."/>
            <person name="Xiao X.J."/>
            <person name="Hsiao Y.Y."/>
            <person name="Wu W.L."/>
            <person name="Chen Y.Y."/>
            <person name="Mitsuda N."/>
            <person name="Ohme-Takagi M."/>
            <person name="Luo Y.B."/>
            <person name="Van de Peer Y."/>
            <person name="Liu Z.J."/>
        </authorList>
    </citation>
    <scope>NUCLEOTIDE SEQUENCE [LARGE SCALE GENOMIC DNA]</scope>
    <source>
        <tissue evidence="1">The whole plant</tissue>
    </source>
</reference>
<gene>
    <name evidence="1" type="ORF">MA16_Dca019966</name>
</gene>
<evidence type="ECO:0000313" key="2">
    <source>
        <dbReference type="Proteomes" id="UP000233837"/>
    </source>
</evidence>
<sequence length="177" mass="20459">MFPKHVNNPLDFCRALSIHNMVSKITYLGVPLSFYRLKVVDFLPLMDGVNKKMNGWKANLLSFAGRLQYIKFAIQNTIAYWIRGSILPKSVYKFVKKASSRFLFYGDSQISNKIHMVSWDRICKPKFKGGLGIPSIPALQFAYNCSTIFRMYNLSSPLSAWLFHRYISPWKPPNCSF</sequence>